<dbReference type="PANTHER" id="PTHR30193">
    <property type="entry name" value="ABC TRANSPORTER PERMEASE PROTEIN"/>
    <property type="match status" value="1"/>
</dbReference>
<comment type="similarity">
    <text evidence="7">Belongs to the binding-protein-dependent transport system permease family.</text>
</comment>
<dbReference type="InterPro" id="IPR000515">
    <property type="entry name" value="MetI-like"/>
</dbReference>
<evidence type="ECO:0000259" key="8">
    <source>
        <dbReference type="PROSITE" id="PS50928"/>
    </source>
</evidence>
<dbReference type="PANTHER" id="PTHR30193:SF37">
    <property type="entry name" value="INNER MEMBRANE ABC TRANSPORTER PERMEASE PROTEIN YCJO"/>
    <property type="match status" value="1"/>
</dbReference>
<feature type="transmembrane region" description="Helical" evidence="7">
    <location>
        <begin position="92"/>
        <end position="113"/>
    </location>
</feature>
<dbReference type="RefSeq" id="WP_205115975.1">
    <property type="nucleotide sequence ID" value="NZ_JAFBCM010000001.1"/>
</dbReference>
<organism evidence="9 10">
    <name type="scientific">Tenggerimyces flavus</name>
    <dbReference type="NCBI Taxonomy" id="1708749"/>
    <lineage>
        <taxon>Bacteria</taxon>
        <taxon>Bacillati</taxon>
        <taxon>Actinomycetota</taxon>
        <taxon>Actinomycetes</taxon>
        <taxon>Propionibacteriales</taxon>
        <taxon>Nocardioidaceae</taxon>
        <taxon>Tenggerimyces</taxon>
    </lineage>
</organism>
<comment type="caution">
    <text evidence="9">The sequence shown here is derived from an EMBL/GenBank/DDBJ whole genome shotgun (WGS) entry which is preliminary data.</text>
</comment>
<feature type="transmembrane region" description="Helical" evidence="7">
    <location>
        <begin position="286"/>
        <end position="306"/>
    </location>
</feature>
<dbReference type="PROSITE" id="PS50928">
    <property type="entry name" value="ABC_TM1"/>
    <property type="match status" value="1"/>
</dbReference>
<accession>A0ABV7YPT4</accession>
<proteinExistence type="inferred from homology"/>
<gene>
    <name evidence="9" type="ORF">ACFOUW_39125</name>
</gene>
<keyword evidence="4 7" id="KW-0812">Transmembrane</keyword>
<evidence type="ECO:0000256" key="4">
    <source>
        <dbReference type="ARBA" id="ARBA00022692"/>
    </source>
</evidence>
<reference evidence="10" key="1">
    <citation type="journal article" date="2019" name="Int. J. Syst. Evol. Microbiol.">
        <title>The Global Catalogue of Microorganisms (GCM) 10K type strain sequencing project: providing services to taxonomists for standard genome sequencing and annotation.</title>
        <authorList>
            <consortium name="The Broad Institute Genomics Platform"/>
            <consortium name="The Broad Institute Genome Sequencing Center for Infectious Disease"/>
            <person name="Wu L."/>
            <person name="Ma J."/>
        </authorList>
    </citation>
    <scope>NUCLEOTIDE SEQUENCE [LARGE SCALE GENOMIC DNA]</scope>
    <source>
        <strain evidence="10">CGMCC 4.7241</strain>
    </source>
</reference>
<evidence type="ECO:0000256" key="6">
    <source>
        <dbReference type="ARBA" id="ARBA00023136"/>
    </source>
</evidence>
<dbReference type="InterPro" id="IPR035906">
    <property type="entry name" value="MetI-like_sf"/>
</dbReference>
<dbReference type="Pfam" id="PF00528">
    <property type="entry name" value="BPD_transp_1"/>
    <property type="match status" value="1"/>
</dbReference>
<keyword evidence="5 7" id="KW-1133">Transmembrane helix</keyword>
<feature type="transmembrane region" description="Helical" evidence="7">
    <location>
        <begin position="125"/>
        <end position="146"/>
    </location>
</feature>
<dbReference type="Gene3D" id="1.10.3720.10">
    <property type="entry name" value="MetI-like"/>
    <property type="match status" value="1"/>
</dbReference>
<keyword evidence="6 7" id="KW-0472">Membrane</keyword>
<dbReference type="EMBL" id="JBHRZH010000062">
    <property type="protein sequence ID" value="MFC3766894.1"/>
    <property type="molecule type" value="Genomic_DNA"/>
</dbReference>
<keyword evidence="3" id="KW-1003">Cell membrane</keyword>
<dbReference type="CDD" id="cd06261">
    <property type="entry name" value="TM_PBP2"/>
    <property type="match status" value="1"/>
</dbReference>
<feature type="domain" description="ABC transmembrane type-1" evidence="8">
    <location>
        <begin position="88"/>
        <end position="302"/>
    </location>
</feature>
<keyword evidence="10" id="KW-1185">Reference proteome</keyword>
<evidence type="ECO:0000256" key="3">
    <source>
        <dbReference type="ARBA" id="ARBA00022475"/>
    </source>
</evidence>
<name>A0ABV7YPT4_9ACTN</name>
<evidence type="ECO:0000256" key="1">
    <source>
        <dbReference type="ARBA" id="ARBA00004651"/>
    </source>
</evidence>
<feature type="transmembrane region" description="Helical" evidence="7">
    <location>
        <begin position="31"/>
        <end position="58"/>
    </location>
</feature>
<sequence>MTTTPIAAPEKATPPPATPTKISRRRELLSLYLAISPFYILFAIFGVFPIVFSIYLSFQNWDGIGDMQFVGFAQYQFLLSDPQFWKVLLNTFQIWIISTIPMLAIALVVAFLLNQQIRAKGSYRIAYFIPNVTSIVAITLIFGSIFSNQFGLVNAFLEWIGVEPVQWLTEPWPIKIAVAAIVIWRWMGYNALIYLAGLQAIPNDLYDAARVDGASWVQVFFRITVPMLRPIILFTVITSTIGGLQLFTEPQLLLGNAGGPGSEGQTISLYLYQQAFTLNDFGYGAALSWAMFIVIILFSIINWRLVQGTGTRGLRIRRGARS</sequence>
<comment type="subcellular location">
    <subcellularLocation>
        <location evidence="1 7">Cell membrane</location>
        <topology evidence="1 7">Multi-pass membrane protein</topology>
    </subcellularLocation>
</comment>
<feature type="transmembrane region" description="Helical" evidence="7">
    <location>
        <begin position="176"/>
        <end position="196"/>
    </location>
</feature>
<protein>
    <submittedName>
        <fullName evidence="9">Carbohydrate ABC transporter permease</fullName>
    </submittedName>
</protein>
<evidence type="ECO:0000256" key="7">
    <source>
        <dbReference type="RuleBase" id="RU363032"/>
    </source>
</evidence>
<evidence type="ECO:0000256" key="2">
    <source>
        <dbReference type="ARBA" id="ARBA00022448"/>
    </source>
</evidence>
<keyword evidence="2 7" id="KW-0813">Transport</keyword>
<evidence type="ECO:0000313" key="9">
    <source>
        <dbReference type="EMBL" id="MFC3766894.1"/>
    </source>
</evidence>
<dbReference type="InterPro" id="IPR051393">
    <property type="entry name" value="ABC_transporter_permease"/>
</dbReference>
<dbReference type="Proteomes" id="UP001595699">
    <property type="component" value="Unassembled WGS sequence"/>
</dbReference>
<evidence type="ECO:0000256" key="5">
    <source>
        <dbReference type="ARBA" id="ARBA00022989"/>
    </source>
</evidence>
<evidence type="ECO:0000313" key="10">
    <source>
        <dbReference type="Proteomes" id="UP001595699"/>
    </source>
</evidence>
<dbReference type="SUPFAM" id="SSF161098">
    <property type="entry name" value="MetI-like"/>
    <property type="match status" value="1"/>
</dbReference>